<comment type="caution">
    <text evidence="1">The sequence shown here is derived from an EMBL/GenBank/DDBJ whole genome shotgun (WGS) entry which is preliminary data.</text>
</comment>
<dbReference type="Proteomes" id="UP000324222">
    <property type="component" value="Unassembled WGS sequence"/>
</dbReference>
<dbReference type="AlphaFoldDB" id="A0A5B7FGJ7"/>
<reference evidence="1 2" key="1">
    <citation type="submission" date="2019-05" db="EMBL/GenBank/DDBJ databases">
        <title>Another draft genome of Portunus trituberculatus and its Hox gene families provides insights of decapod evolution.</title>
        <authorList>
            <person name="Jeong J.-H."/>
            <person name="Song I."/>
            <person name="Kim S."/>
            <person name="Choi T."/>
            <person name="Kim D."/>
            <person name="Ryu S."/>
            <person name="Kim W."/>
        </authorList>
    </citation>
    <scope>NUCLEOTIDE SEQUENCE [LARGE SCALE GENOMIC DNA]</scope>
    <source>
        <tissue evidence="1">Muscle</tissue>
    </source>
</reference>
<evidence type="ECO:0000313" key="2">
    <source>
        <dbReference type="Proteomes" id="UP000324222"/>
    </source>
</evidence>
<sequence length="65" mass="7666">MMVTLSLMTPTLSNFLVMMQMMIVMKVTLNISEHYSIDKIEPMMDHGWHLMSDLFNTRDQIWSPC</sequence>
<gene>
    <name evidence="1" type="ORF">E2C01_038043</name>
</gene>
<proteinExistence type="predicted"/>
<organism evidence="1 2">
    <name type="scientific">Portunus trituberculatus</name>
    <name type="common">Swimming crab</name>
    <name type="synonym">Neptunus trituberculatus</name>
    <dbReference type="NCBI Taxonomy" id="210409"/>
    <lineage>
        <taxon>Eukaryota</taxon>
        <taxon>Metazoa</taxon>
        <taxon>Ecdysozoa</taxon>
        <taxon>Arthropoda</taxon>
        <taxon>Crustacea</taxon>
        <taxon>Multicrustacea</taxon>
        <taxon>Malacostraca</taxon>
        <taxon>Eumalacostraca</taxon>
        <taxon>Eucarida</taxon>
        <taxon>Decapoda</taxon>
        <taxon>Pleocyemata</taxon>
        <taxon>Brachyura</taxon>
        <taxon>Eubrachyura</taxon>
        <taxon>Portunoidea</taxon>
        <taxon>Portunidae</taxon>
        <taxon>Portuninae</taxon>
        <taxon>Portunus</taxon>
    </lineage>
</organism>
<keyword evidence="2" id="KW-1185">Reference proteome</keyword>
<evidence type="ECO:0000313" key="1">
    <source>
        <dbReference type="EMBL" id="MPC44369.1"/>
    </source>
</evidence>
<dbReference type="EMBL" id="VSRR010006247">
    <property type="protein sequence ID" value="MPC44369.1"/>
    <property type="molecule type" value="Genomic_DNA"/>
</dbReference>
<protein>
    <submittedName>
        <fullName evidence="1">Uncharacterized protein</fullName>
    </submittedName>
</protein>
<name>A0A5B7FGJ7_PORTR</name>
<accession>A0A5B7FGJ7</accession>